<accession>A0ABU8S6I8</accession>
<dbReference type="InterPro" id="IPR011990">
    <property type="entry name" value="TPR-like_helical_dom_sf"/>
</dbReference>
<name>A0ABU8S6I8_9SPHN</name>
<proteinExistence type="predicted"/>
<keyword evidence="1" id="KW-0732">Signal</keyword>
<protein>
    <submittedName>
        <fullName evidence="3">Surface lipoprotein assembly modifier</fullName>
    </submittedName>
</protein>
<keyword evidence="4" id="KW-1185">Reference proteome</keyword>
<evidence type="ECO:0000313" key="3">
    <source>
        <dbReference type="EMBL" id="MEJ6009573.1"/>
    </source>
</evidence>
<dbReference type="Gene3D" id="1.25.40.10">
    <property type="entry name" value="Tetratricopeptide repeat domain"/>
    <property type="match status" value="1"/>
</dbReference>
<feature type="chain" id="PRO_5045452523" evidence="1">
    <location>
        <begin position="29"/>
        <end position="450"/>
    </location>
</feature>
<evidence type="ECO:0000256" key="1">
    <source>
        <dbReference type="SAM" id="SignalP"/>
    </source>
</evidence>
<evidence type="ECO:0000313" key="4">
    <source>
        <dbReference type="Proteomes" id="UP001379235"/>
    </source>
</evidence>
<gene>
    <name evidence="3" type="ORF">WG900_06540</name>
</gene>
<reference evidence="3 4" key="1">
    <citation type="submission" date="2024-03" db="EMBL/GenBank/DDBJ databases">
        <authorList>
            <person name="Jo J.-H."/>
        </authorList>
    </citation>
    <scope>NUCLEOTIDE SEQUENCE [LARGE SCALE GENOMIC DNA]</scope>
    <source>
        <strain evidence="3 4">AS3R-12</strain>
    </source>
</reference>
<dbReference type="EMBL" id="JBBHJY010000002">
    <property type="protein sequence ID" value="MEJ6009573.1"/>
    <property type="molecule type" value="Genomic_DNA"/>
</dbReference>
<dbReference type="RefSeq" id="WP_339965705.1">
    <property type="nucleotide sequence ID" value="NZ_JBBHJY010000002.1"/>
</dbReference>
<comment type="caution">
    <text evidence="3">The sequence shown here is derived from an EMBL/GenBank/DDBJ whole genome shotgun (WGS) entry which is preliminary data.</text>
</comment>
<evidence type="ECO:0000259" key="2">
    <source>
        <dbReference type="Pfam" id="PF04575"/>
    </source>
</evidence>
<feature type="domain" description="Surface lipoprotein assembly modifier C-terminal" evidence="2">
    <location>
        <begin position="174"/>
        <end position="439"/>
    </location>
</feature>
<dbReference type="SUPFAM" id="SSF48452">
    <property type="entry name" value="TPR-like"/>
    <property type="match status" value="1"/>
</dbReference>
<dbReference type="InterPro" id="IPR007655">
    <property type="entry name" value="Slam_C"/>
</dbReference>
<sequence length="450" mass="48990">MGRRFAYISRLLLALGAGLAALSAPVLAQDVPAESPAEVQLTPAQLFAFADKARDTGDYRSAEQAYRALSSNPDVELRTEARFRLGMMLAERMGRLRDAAVEFRAILDEKPKAARVRLELARMQAMMGNLGSAEREFRAAQAGGLPPEVERMVRFYANALSAAKPYGVSIEVVLAPDTNINRATRSDMLGTVIGDFTLDQDAKAKSGLGLALRGQAYLRRPLPGGAALVARLSGSADLYRQSQFDDFTIGLQVGPEYRSGIDRIALSIGPAWRWYGTDPYTVSLGGNASWQHPLGKRTQMRAEGGIAHVTNRRNAAQTGDLFSLSGSLDHAFSEKVGGGLQLSASRQTAADPGYALASGNASIYAWREMGAMTVVANLGFGHLEADERLFLYPQRRIDNRFSAGLSTTFRQLRVGPFAPIARIRWERNFSTVEIYDYKRLSGEVGITAAF</sequence>
<dbReference type="Pfam" id="PF04575">
    <property type="entry name" value="SlipAM"/>
    <property type="match status" value="1"/>
</dbReference>
<feature type="signal peptide" evidence="1">
    <location>
        <begin position="1"/>
        <end position="28"/>
    </location>
</feature>
<dbReference type="Proteomes" id="UP001379235">
    <property type="component" value="Unassembled WGS sequence"/>
</dbReference>
<keyword evidence="3" id="KW-0449">Lipoprotein</keyword>
<organism evidence="3 4">
    <name type="scientific">Novosphingobium aquae</name>
    <dbReference type="NCBI Taxonomy" id="3133435"/>
    <lineage>
        <taxon>Bacteria</taxon>
        <taxon>Pseudomonadati</taxon>
        <taxon>Pseudomonadota</taxon>
        <taxon>Alphaproteobacteria</taxon>
        <taxon>Sphingomonadales</taxon>
        <taxon>Sphingomonadaceae</taxon>
        <taxon>Novosphingobium</taxon>
    </lineage>
</organism>